<name>A0A6J6B452_9ZZZZ</name>
<sequence>MKTIFTLFPEMLNLNGDSANSFVLQKNFEWMGEQAQTVSVATESQLLELLRLVKSSETGIFVTIGHGSAAAMQALAAHDALIRDLLEAIIESKTPAIVVGSALKWANVNAGSKSDRRSEFVVATSSAEDWPSNALGYLNSDLELPPVSVESNAILTLLHGPFFAKNPSWVERVVRLMGAENSSSESKEVADGFVEEIWRLEANH</sequence>
<reference evidence="1" key="1">
    <citation type="submission" date="2020-05" db="EMBL/GenBank/DDBJ databases">
        <authorList>
            <person name="Chiriac C."/>
            <person name="Salcher M."/>
            <person name="Ghai R."/>
            <person name="Kavagutti S V."/>
        </authorList>
    </citation>
    <scope>NUCLEOTIDE SEQUENCE</scope>
</reference>
<protein>
    <submittedName>
        <fullName evidence="1">Unannotated protein</fullName>
    </submittedName>
</protein>
<gene>
    <name evidence="1" type="ORF">UFOPK1410_00289</name>
</gene>
<organism evidence="1">
    <name type="scientific">freshwater metagenome</name>
    <dbReference type="NCBI Taxonomy" id="449393"/>
    <lineage>
        <taxon>unclassified sequences</taxon>
        <taxon>metagenomes</taxon>
        <taxon>ecological metagenomes</taxon>
    </lineage>
</organism>
<accession>A0A6J6B452</accession>
<dbReference type="EMBL" id="CAEZSH010000019">
    <property type="protein sequence ID" value="CAB4533566.1"/>
    <property type="molecule type" value="Genomic_DNA"/>
</dbReference>
<proteinExistence type="predicted"/>
<evidence type="ECO:0000313" key="1">
    <source>
        <dbReference type="EMBL" id="CAB4533566.1"/>
    </source>
</evidence>
<dbReference type="AlphaFoldDB" id="A0A6J6B452"/>